<organism evidence="2 3">
    <name type="scientific">Actinoplanes couchii</name>
    <dbReference type="NCBI Taxonomy" id="403638"/>
    <lineage>
        <taxon>Bacteria</taxon>
        <taxon>Bacillati</taxon>
        <taxon>Actinomycetota</taxon>
        <taxon>Actinomycetes</taxon>
        <taxon>Micromonosporales</taxon>
        <taxon>Micromonosporaceae</taxon>
        <taxon>Actinoplanes</taxon>
    </lineage>
</organism>
<dbReference type="EMBL" id="BOMG01000084">
    <property type="protein sequence ID" value="GID58356.1"/>
    <property type="molecule type" value="Genomic_DNA"/>
</dbReference>
<evidence type="ECO:0000313" key="2">
    <source>
        <dbReference type="EMBL" id="GID58356.1"/>
    </source>
</evidence>
<gene>
    <name evidence="2" type="ORF">Aco03nite_067600</name>
</gene>
<name>A0ABQ3XIN1_9ACTN</name>
<evidence type="ECO:0000259" key="1">
    <source>
        <dbReference type="PROSITE" id="PS50943"/>
    </source>
</evidence>
<dbReference type="SMART" id="SM00530">
    <property type="entry name" value="HTH_XRE"/>
    <property type="match status" value="1"/>
</dbReference>
<dbReference type="InterPro" id="IPR001387">
    <property type="entry name" value="Cro/C1-type_HTH"/>
</dbReference>
<sequence length="202" mass="22495">MEMADVLRQRRAELGMSQVDLATAAGVDKRQIRRYEAGEQQPVLSVAVAIANALKISVGELAGIPSHKVNLSGDWWTSWQSFKDSKEVIAVQPVQLRQQGDLISLQTIARGRPVEDGGYHWRGELRVWDNEVLMGWYAADDGSIRSKGTLYFVLHPHGQRLEGRWVGVSHDGKIVTGYGGMARTEDEARDTITKLRDEKEAA</sequence>
<dbReference type="CDD" id="cd00093">
    <property type="entry name" value="HTH_XRE"/>
    <property type="match status" value="1"/>
</dbReference>
<accession>A0ABQ3XIN1</accession>
<reference evidence="2 3" key="1">
    <citation type="submission" date="2021-01" db="EMBL/GenBank/DDBJ databases">
        <title>Whole genome shotgun sequence of Actinoplanes couchii NBRC 106145.</title>
        <authorList>
            <person name="Komaki H."/>
            <person name="Tamura T."/>
        </authorList>
    </citation>
    <scope>NUCLEOTIDE SEQUENCE [LARGE SCALE GENOMIC DNA]</scope>
    <source>
        <strain evidence="2 3">NBRC 106145</strain>
    </source>
</reference>
<dbReference type="Pfam" id="PF01381">
    <property type="entry name" value="HTH_3"/>
    <property type="match status" value="1"/>
</dbReference>
<keyword evidence="3" id="KW-1185">Reference proteome</keyword>
<dbReference type="PROSITE" id="PS50943">
    <property type="entry name" value="HTH_CROC1"/>
    <property type="match status" value="1"/>
</dbReference>
<evidence type="ECO:0000313" key="3">
    <source>
        <dbReference type="Proteomes" id="UP000612282"/>
    </source>
</evidence>
<proteinExistence type="predicted"/>
<comment type="caution">
    <text evidence="2">The sequence shown here is derived from an EMBL/GenBank/DDBJ whole genome shotgun (WGS) entry which is preliminary data.</text>
</comment>
<dbReference type="Proteomes" id="UP000612282">
    <property type="component" value="Unassembled WGS sequence"/>
</dbReference>
<protein>
    <recommendedName>
        <fullName evidence="1">HTH cro/C1-type domain-containing protein</fullName>
    </recommendedName>
</protein>
<dbReference type="Gene3D" id="1.10.260.40">
    <property type="entry name" value="lambda repressor-like DNA-binding domains"/>
    <property type="match status" value="1"/>
</dbReference>
<feature type="domain" description="HTH cro/C1-type" evidence="1">
    <location>
        <begin position="7"/>
        <end position="61"/>
    </location>
</feature>
<dbReference type="InterPro" id="IPR010982">
    <property type="entry name" value="Lambda_DNA-bd_dom_sf"/>
</dbReference>
<dbReference type="SUPFAM" id="SSF47413">
    <property type="entry name" value="lambda repressor-like DNA-binding domains"/>
    <property type="match status" value="1"/>
</dbReference>
<dbReference type="RefSeq" id="WP_203802363.1">
    <property type="nucleotide sequence ID" value="NZ_BAAAQE010000010.1"/>
</dbReference>